<dbReference type="PANTHER" id="PTHR14614:SF130">
    <property type="entry name" value="PROTEIN-LYSINE N-METHYLTRANSFERASE EEF2KMT"/>
    <property type="match status" value="1"/>
</dbReference>
<gene>
    <name evidence="6" type="ORF">GDO86_019655</name>
</gene>
<reference evidence="6" key="1">
    <citation type="thesis" date="2020" institute="ProQuest LLC" country="789 East Eisenhower Parkway, Ann Arbor, MI, USA">
        <title>Comparative Genomics and Chromosome Evolution.</title>
        <authorList>
            <person name="Mudd A.B."/>
        </authorList>
    </citation>
    <scope>NUCLEOTIDE SEQUENCE</scope>
    <source>
        <strain evidence="6">Female2</strain>
        <tissue evidence="6">Blood</tissue>
    </source>
</reference>
<sequence>MSAAALSTTCTVEFGLGNLAGTFQRHFLCCRRFSAFPWHDLDEAVKLDSSLVLNILHKTILHPLCQKYPPSQQYRKQFLLELIKKYESTGADPLDELYDVLAEVLNAEETYKCHKSYLLPSGDSVTLIENVAIISEGTTGLVTWEAALSLAEWSIENKVYFKNRSILELGSGAGLTGLVICKSCSPRKYMFSDCHSRVLQQLRDNIQLNGYSLNTEQENQTNILKEIGNEKKTAISVIELNWELVTEQQLQNLQADVIIASDVAYDPEIIVSFSKVLRKLFNCFKDGRNLEVFVSSTIRNSETYNLFKKTLDIEGLMWQVVPDHKKIFFPYDTHCKIEMLNIALKVK</sequence>
<name>A0A8T2IG17_9PIPI</name>
<evidence type="ECO:0000256" key="3">
    <source>
        <dbReference type="ARBA" id="ARBA00022679"/>
    </source>
</evidence>
<evidence type="ECO:0000259" key="5">
    <source>
        <dbReference type="Pfam" id="PF14904"/>
    </source>
</evidence>
<evidence type="ECO:0000256" key="2">
    <source>
        <dbReference type="ARBA" id="ARBA00022603"/>
    </source>
</evidence>
<dbReference type="GO" id="GO:0008168">
    <property type="term" value="F:methyltransferase activity"/>
    <property type="evidence" value="ECO:0007669"/>
    <property type="project" value="UniProtKB-KW"/>
</dbReference>
<dbReference type="GO" id="GO:0032259">
    <property type="term" value="P:methylation"/>
    <property type="evidence" value="ECO:0007669"/>
    <property type="project" value="UniProtKB-KW"/>
</dbReference>
<dbReference type="AlphaFoldDB" id="A0A8T2IG17"/>
<keyword evidence="2" id="KW-0489">Methyltransferase</keyword>
<dbReference type="Pfam" id="PF14904">
    <property type="entry name" value="FAM86"/>
    <property type="match status" value="1"/>
</dbReference>
<dbReference type="InterPro" id="IPR029063">
    <property type="entry name" value="SAM-dependent_MTases_sf"/>
</dbReference>
<evidence type="ECO:0000256" key="4">
    <source>
        <dbReference type="ARBA" id="ARBA00022691"/>
    </source>
</evidence>
<proteinExistence type="inferred from homology"/>
<keyword evidence="4" id="KW-0949">S-adenosyl-L-methionine</keyword>
<dbReference type="OrthoDB" id="194386at2759"/>
<feature type="domain" description="FAM86 N-terminal" evidence="5">
    <location>
        <begin position="19"/>
        <end position="104"/>
    </location>
</feature>
<comment type="similarity">
    <text evidence="1">Belongs to the class I-like SAM-binding methyltransferase superfamily. EEF2KMT family.</text>
</comment>
<dbReference type="InterPro" id="IPR029426">
    <property type="entry name" value="FAM86_N"/>
</dbReference>
<dbReference type="SUPFAM" id="SSF53335">
    <property type="entry name" value="S-adenosyl-L-methionine-dependent methyltransferases"/>
    <property type="match status" value="1"/>
</dbReference>
<dbReference type="GO" id="GO:0032991">
    <property type="term" value="C:protein-containing complex"/>
    <property type="evidence" value="ECO:0007669"/>
    <property type="project" value="TreeGrafter"/>
</dbReference>
<dbReference type="EMBL" id="JAACNH010000465">
    <property type="protein sequence ID" value="KAG8430952.1"/>
    <property type="molecule type" value="Genomic_DNA"/>
</dbReference>
<organism evidence="6 7">
    <name type="scientific">Hymenochirus boettgeri</name>
    <name type="common">Congo dwarf clawed frog</name>
    <dbReference type="NCBI Taxonomy" id="247094"/>
    <lineage>
        <taxon>Eukaryota</taxon>
        <taxon>Metazoa</taxon>
        <taxon>Chordata</taxon>
        <taxon>Craniata</taxon>
        <taxon>Vertebrata</taxon>
        <taxon>Euteleostomi</taxon>
        <taxon>Amphibia</taxon>
        <taxon>Batrachia</taxon>
        <taxon>Anura</taxon>
        <taxon>Pipoidea</taxon>
        <taxon>Pipidae</taxon>
        <taxon>Pipinae</taxon>
        <taxon>Hymenochirus</taxon>
    </lineage>
</organism>
<dbReference type="Pfam" id="PF10294">
    <property type="entry name" value="Methyltransf_16"/>
    <property type="match status" value="1"/>
</dbReference>
<evidence type="ECO:0000256" key="1">
    <source>
        <dbReference type="ARBA" id="ARBA00005511"/>
    </source>
</evidence>
<protein>
    <recommendedName>
        <fullName evidence="5">FAM86 N-terminal domain-containing protein</fullName>
    </recommendedName>
</protein>
<dbReference type="InterPro" id="IPR019410">
    <property type="entry name" value="Methyltransf_16"/>
</dbReference>
<comment type="caution">
    <text evidence="6">The sequence shown here is derived from an EMBL/GenBank/DDBJ whole genome shotgun (WGS) entry which is preliminary data.</text>
</comment>
<evidence type="ECO:0000313" key="6">
    <source>
        <dbReference type="EMBL" id="KAG8430952.1"/>
    </source>
</evidence>
<keyword evidence="3" id="KW-0808">Transferase</keyword>
<dbReference type="PANTHER" id="PTHR14614">
    <property type="entry name" value="HEPATOCELLULAR CARCINOMA-ASSOCIATED ANTIGEN"/>
    <property type="match status" value="1"/>
</dbReference>
<keyword evidence="7" id="KW-1185">Reference proteome</keyword>
<dbReference type="Proteomes" id="UP000812440">
    <property type="component" value="Unassembled WGS sequence"/>
</dbReference>
<dbReference type="Gene3D" id="3.40.50.150">
    <property type="entry name" value="Vaccinia Virus protein VP39"/>
    <property type="match status" value="1"/>
</dbReference>
<evidence type="ECO:0000313" key="7">
    <source>
        <dbReference type="Proteomes" id="UP000812440"/>
    </source>
</evidence>
<accession>A0A8T2IG17</accession>